<evidence type="ECO:0000256" key="7">
    <source>
        <dbReference type="ARBA" id="ARBA00023180"/>
    </source>
</evidence>
<accession>A0A1G6AHK8</accession>
<feature type="region of interest" description="Disordered" evidence="8">
    <location>
        <begin position="1"/>
        <end position="20"/>
    </location>
</feature>
<keyword evidence="6" id="KW-0472">Membrane</keyword>
<protein>
    <submittedName>
        <fullName evidence="9">Sulfotransferase family protein</fullName>
    </submittedName>
</protein>
<reference evidence="9 10" key="1">
    <citation type="submission" date="2016-10" db="EMBL/GenBank/DDBJ databases">
        <authorList>
            <person name="de Groot N.N."/>
        </authorList>
    </citation>
    <scope>NUCLEOTIDE SEQUENCE [LARGE SCALE GENOMIC DNA]</scope>
    <source>
        <strain evidence="9 10">ATCC 35022</strain>
    </source>
</reference>
<dbReference type="PANTHER" id="PTHR12137:SF54">
    <property type="entry name" value="CARBOHYDRATE SULFOTRANSFERASE"/>
    <property type="match status" value="1"/>
</dbReference>
<evidence type="ECO:0000256" key="3">
    <source>
        <dbReference type="ARBA" id="ARBA00022692"/>
    </source>
</evidence>
<evidence type="ECO:0000256" key="6">
    <source>
        <dbReference type="ARBA" id="ARBA00023136"/>
    </source>
</evidence>
<evidence type="ECO:0000256" key="5">
    <source>
        <dbReference type="ARBA" id="ARBA00023034"/>
    </source>
</evidence>
<dbReference type="AlphaFoldDB" id="A0A1G6AHK8"/>
<evidence type="ECO:0000313" key="10">
    <source>
        <dbReference type="Proteomes" id="UP000199071"/>
    </source>
</evidence>
<keyword evidence="5" id="KW-0333">Golgi apparatus</keyword>
<dbReference type="GO" id="GO:0016051">
    <property type="term" value="P:carbohydrate biosynthetic process"/>
    <property type="evidence" value="ECO:0007669"/>
    <property type="project" value="InterPro"/>
</dbReference>
<dbReference type="STRING" id="665467.SAMN02982931_00621"/>
<sequence>MVERVASMTKGNPGRVAPRSSQVVRLLGQEAGKLQYLNPASRPTDMTFGRFFNSTFVSTARRFVYVKNDKAGSSFIIRSLTRSEKKARRIRHRTPFLNRQVNPLLTPAELSPRQWERALSRYFVFTFSRNPFSRTLSCYLDRIVGRDESYFVLQKKIGFADGFQPSFAEFLEMLGGDGILDLDTHWKPQYRNIAYDYFNYGFIGHFEHFGDEFPALLRWLYRRKAKLGEVRAGTAATSQLADYYDDRTTRLVSDLYHRDFELFGYDDAAPLDMNPVRHNAMDFLNEPRRIRAG</sequence>
<dbReference type="PANTHER" id="PTHR12137">
    <property type="entry name" value="CARBOHYDRATE SULFOTRANSFERASE"/>
    <property type="match status" value="1"/>
</dbReference>
<keyword evidence="7" id="KW-0325">Glycoprotein</keyword>
<dbReference type="GO" id="GO:0016020">
    <property type="term" value="C:membrane"/>
    <property type="evidence" value="ECO:0007669"/>
    <property type="project" value="InterPro"/>
</dbReference>
<dbReference type="EMBL" id="FMXQ01000001">
    <property type="protein sequence ID" value="SDB07810.1"/>
    <property type="molecule type" value="Genomic_DNA"/>
</dbReference>
<name>A0A1G6AHK8_9HYPH</name>
<proteinExistence type="predicted"/>
<evidence type="ECO:0000313" key="9">
    <source>
        <dbReference type="EMBL" id="SDB07810.1"/>
    </source>
</evidence>
<evidence type="ECO:0000256" key="2">
    <source>
        <dbReference type="ARBA" id="ARBA00022679"/>
    </source>
</evidence>
<evidence type="ECO:0000256" key="4">
    <source>
        <dbReference type="ARBA" id="ARBA00022989"/>
    </source>
</evidence>
<keyword evidence="3" id="KW-0812">Transmembrane</keyword>
<organism evidence="9 10">
    <name type="scientific">Bauldia litoralis</name>
    <dbReference type="NCBI Taxonomy" id="665467"/>
    <lineage>
        <taxon>Bacteria</taxon>
        <taxon>Pseudomonadati</taxon>
        <taxon>Pseudomonadota</taxon>
        <taxon>Alphaproteobacteria</taxon>
        <taxon>Hyphomicrobiales</taxon>
        <taxon>Kaistiaceae</taxon>
        <taxon>Bauldia</taxon>
    </lineage>
</organism>
<dbReference type="Proteomes" id="UP000199071">
    <property type="component" value="Unassembled WGS sequence"/>
</dbReference>
<dbReference type="GO" id="GO:0008146">
    <property type="term" value="F:sulfotransferase activity"/>
    <property type="evidence" value="ECO:0007669"/>
    <property type="project" value="InterPro"/>
</dbReference>
<keyword evidence="2 9" id="KW-0808">Transferase</keyword>
<dbReference type="InterPro" id="IPR018011">
    <property type="entry name" value="Carb_sulfotrans_8-10"/>
</dbReference>
<keyword evidence="10" id="KW-1185">Reference proteome</keyword>
<gene>
    <name evidence="9" type="ORF">SAMN02982931_00621</name>
</gene>
<keyword evidence="4" id="KW-1133">Transmembrane helix</keyword>
<comment type="subcellular location">
    <subcellularLocation>
        <location evidence="1">Golgi apparatus membrane</location>
        <topology evidence="1">Single-pass type II membrane protein</topology>
    </subcellularLocation>
</comment>
<evidence type="ECO:0000256" key="8">
    <source>
        <dbReference type="SAM" id="MobiDB-lite"/>
    </source>
</evidence>
<evidence type="ECO:0000256" key="1">
    <source>
        <dbReference type="ARBA" id="ARBA00004323"/>
    </source>
</evidence>
<dbReference type="InterPro" id="IPR005331">
    <property type="entry name" value="Sulfotransferase"/>
</dbReference>
<dbReference type="Pfam" id="PF03567">
    <property type="entry name" value="Sulfotransfer_2"/>
    <property type="match status" value="1"/>
</dbReference>